<proteinExistence type="predicted"/>
<dbReference type="EMBL" id="GG683102">
    <property type="protein sequence ID" value="EER02476.1"/>
    <property type="molecule type" value="Genomic_DNA"/>
</dbReference>
<evidence type="ECO:0000259" key="1">
    <source>
        <dbReference type="Pfam" id="PF09320"/>
    </source>
</evidence>
<evidence type="ECO:0000313" key="2">
    <source>
        <dbReference type="EMBL" id="EER02476.1"/>
    </source>
</evidence>
<keyword evidence="3" id="KW-1185">Reference proteome</keyword>
<dbReference type="RefSeq" id="XP_002769758.1">
    <property type="nucleotide sequence ID" value="XM_002769712.1"/>
</dbReference>
<name>C5LLB7_PERM5</name>
<accession>C5LLB7</accession>
<dbReference type="AlphaFoldDB" id="C5LLB7"/>
<dbReference type="Pfam" id="PF09320">
    <property type="entry name" value="DUF1977"/>
    <property type="match status" value="1"/>
</dbReference>
<feature type="domain" description="DUF1977" evidence="1">
    <location>
        <begin position="5"/>
        <end position="61"/>
    </location>
</feature>
<organism evidence="3">
    <name type="scientific">Perkinsus marinus (strain ATCC 50983 / TXsc)</name>
    <dbReference type="NCBI Taxonomy" id="423536"/>
    <lineage>
        <taxon>Eukaryota</taxon>
        <taxon>Sar</taxon>
        <taxon>Alveolata</taxon>
        <taxon>Perkinsozoa</taxon>
        <taxon>Perkinsea</taxon>
        <taxon>Perkinsida</taxon>
        <taxon>Perkinsidae</taxon>
        <taxon>Perkinsus</taxon>
    </lineage>
</organism>
<dbReference type="InParanoid" id="C5LLB7"/>
<evidence type="ECO:0000313" key="3">
    <source>
        <dbReference type="Proteomes" id="UP000007800"/>
    </source>
</evidence>
<protein>
    <recommendedName>
        <fullName evidence="1">DUF1977 domain-containing protein</fullName>
    </recommendedName>
</protein>
<dbReference type="InterPro" id="IPR015399">
    <property type="entry name" value="DUF1977_DnaJ-like"/>
</dbReference>
<dbReference type="Proteomes" id="UP000007800">
    <property type="component" value="Unassembled WGS sequence"/>
</dbReference>
<sequence length="80" mass="9768">MGVLLRRFQTTVETSYVNNLLADCDFEERTMVRDIQLAKRHRSVKQLEQAKNTPRPSCDKLNRLKEEYPRQYRRSVQYWY</sequence>
<dbReference type="OrthoDB" id="552049at2759"/>
<dbReference type="GeneID" id="9047498"/>
<gene>
    <name evidence="2" type="ORF">Pmar_PMAR004839</name>
</gene>
<reference evidence="2 3" key="1">
    <citation type="submission" date="2008-07" db="EMBL/GenBank/DDBJ databases">
        <authorList>
            <person name="El-Sayed N."/>
            <person name="Caler E."/>
            <person name="Inman J."/>
            <person name="Amedeo P."/>
            <person name="Hass B."/>
            <person name="Wortman J."/>
        </authorList>
    </citation>
    <scope>NUCLEOTIDE SEQUENCE [LARGE SCALE GENOMIC DNA]</scope>
    <source>
        <strain evidence="3">ATCC 50983 / TXsc</strain>
    </source>
</reference>